<keyword evidence="5" id="KW-0472">Membrane</keyword>
<reference evidence="7 8" key="1">
    <citation type="submission" date="2024-05" db="EMBL/GenBank/DDBJ databases">
        <title>De novo assembly of an allotetraploid wild potato.</title>
        <authorList>
            <person name="Hosaka A.J."/>
        </authorList>
    </citation>
    <scope>NUCLEOTIDE SEQUENCE [LARGE SCALE GENOMIC DNA]</scope>
    <source>
        <tissue evidence="7">Young leaves</tissue>
    </source>
</reference>
<dbReference type="PANTHER" id="PTHR46858:SF15">
    <property type="entry name" value="DEATH-ASSOCIATED INHIBITOR OF APOPTOSIS 1-LIKE"/>
    <property type="match status" value="1"/>
</dbReference>
<evidence type="ECO:0000313" key="7">
    <source>
        <dbReference type="EMBL" id="KAL3378357.1"/>
    </source>
</evidence>
<keyword evidence="3" id="KW-0862">Zinc</keyword>
<evidence type="ECO:0000256" key="2">
    <source>
        <dbReference type="ARBA" id="ARBA00022771"/>
    </source>
</evidence>
<feature type="transmembrane region" description="Helical" evidence="5">
    <location>
        <begin position="70"/>
        <end position="91"/>
    </location>
</feature>
<dbReference type="SUPFAM" id="SSF57850">
    <property type="entry name" value="RING/U-box"/>
    <property type="match status" value="1"/>
</dbReference>
<dbReference type="InterPro" id="IPR001841">
    <property type="entry name" value="Znf_RING"/>
</dbReference>
<evidence type="ECO:0000313" key="8">
    <source>
        <dbReference type="Proteomes" id="UP001627284"/>
    </source>
</evidence>
<dbReference type="Gene3D" id="3.30.40.10">
    <property type="entry name" value="Zinc/RING finger domain, C3HC4 (zinc finger)"/>
    <property type="match status" value="1"/>
</dbReference>
<proteinExistence type="predicted"/>
<dbReference type="PANTHER" id="PTHR46858">
    <property type="entry name" value="OS05G0521000 PROTEIN"/>
    <property type="match status" value="1"/>
</dbReference>
<accession>A0ABD2VDY7</accession>
<dbReference type="Proteomes" id="UP001627284">
    <property type="component" value="Unassembled WGS sequence"/>
</dbReference>
<evidence type="ECO:0000259" key="6">
    <source>
        <dbReference type="PROSITE" id="PS50089"/>
    </source>
</evidence>
<protein>
    <recommendedName>
        <fullName evidence="6">RING-type domain-containing protein</fullName>
    </recommendedName>
</protein>
<keyword evidence="5" id="KW-1133">Transmembrane helix</keyword>
<organism evidence="7 8">
    <name type="scientific">Solanum stoloniferum</name>
    <dbReference type="NCBI Taxonomy" id="62892"/>
    <lineage>
        <taxon>Eukaryota</taxon>
        <taxon>Viridiplantae</taxon>
        <taxon>Streptophyta</taxon>
        <taxon>Embryophyta</taxon>
        <taxon>Tracheophyta</taxon>
        <taxon>Spermatophyta</taxon>
        <taxon>Magnoliopsida</taxon>
        <taxon>eudicotyledons</taxon>
        <taxon>Gunneridae</taxon>
        <taxon>Pentapetalae</taxon>
        <taxon>asterids</taxon>
        <taxon>lamiids</taxon>
        <taxon>Solanales</taxon>
        <taxon>Solanaceae</taxon>
        <taxon>Solanoideae</taxon>
        <taxon>Solaneae</taxon>
        <taxon>Solanum</taxon>
    </lineage>
</organism>
<keyword evidence="8" id="KW-1185">Reference proteome</keyword>
<feature type="domain" description="RING-type" evidence="6">
    <location>
        <begin position="150"/>
        <end position="190"/>
    </location>
</feature>
<evidence type="ECO:0000256" key="5">
    <source>
        <dbReference type="SAM" id="Phobius"/>
    </source>
</evidence>
<dbReference type="Pfam" id="PF13920">
    <property type="entry name" value="zf-C3HC4_3"/>
    <property type="match status" value="1"/>
</dbReference>
<gene>
    <name evidence="7" type="ORF">AABB24_004330</name>
</gene>
<dbReference type="PROSITE" id="PS50089">
    <property type="entry name" value="ZF_RING_2"/>
    <property type="match status" value="1"/>
</dbReference>
<keyword evidence="1" id="KW-0479">Metal-binding</keyword>
<dbReference type="SMART" id="SM00184">
    <property type="entry name" value="RING"/>
    <property type="match status" value="1"/>
</dbReference>
<dbReference type="AlphaFoldDB" id="A0ABD2VDY7"/>
<dbReference type="InterPro" id="IPR013083">
    <property type="entry name" value="Znf_RING/FYVE/PHD"/>
</dbReference>
<evidence type="ECO:0000256" key="4">
    <source>
        <dbReference type="PROSITE-ProRule" id="PRU00175"/>
    </source>
</evidence>
<keyword evidence="5" id="KW-0812">Transmembrane</keyword>
<keyword evidence="2 4" id="KW-0863">Zinc-finger</keyword>
<dbReference type="GO" id="GO:0008270">
    <property type="term" value="F:zinc ion binding"/>
    <property type="evidence" value="ECO:0007669"/>
    <property type="project" value="UniProtKB-KW"/>
</dbReference>
<name>A0ABD2VDY7_9SOLN</name>
<evidence type="ECO:0000256" key="1">
    <source>
        <dbReference type="ARBA" id="ARBA00022723"/>
    </source>
</evidence>
<dbReference type="EMBL" id="JBJKTR010000002">
    <property type="protein sequence ID" value="KAL3378357.1"/>
    <property type="molecule type" value="Genomic_DNA"/>
</dbReference>
<evidence type="ECO:0000256" key="3">
    <source>
        <dbReference type="ARBA" id="ARBA00022833"/>
    </source>
</evidence>
<sequence>MRLNLICFIPSRRQNCSLTRQNQNLKNMSSNQVLRLSPIQLNFSQYHTLVSLNQEDQDQRQAALEYVLNVIVYSSVILVLLMVAALLIKLLGVCDGEMARNDDTIRRETDRLISKASASLTYGTCDEDDLESGNCSRSSSSEDLYDENICIVCYDNKRNCFFIPCGHCATCHSCAKRITEEENKNCPICRRVIRRVRRVLLA</sequence>
<comment type="caution">
    <text evidence="7">The sequence shown here is derived from an EMBL/GenBank/DDBJ whole genome shotgun (WGS) entry which is preliminary data.</text>
</comment>